<name>G2JBR8_9BURK</name>
<feature type="domain" description="Bacteriophage SP-beta YorD" evidence="1">
    <location>
        <begin position="7"/>
        <end position="68"/>
    </location>
</feature>
<dbReference type="Gene3D" id="6.10.140.1310">
    <property type="match status" value="1"/>
</dbReference>
<dbReference type="InterPro" id="IPR031893">
    <property type="entry name" value="Phage_tail_APC"/>
</dbReference>
<dbReference type="AlphaFoldDB" id="G2JBR8"/>
<evidence type="ECO:0000313" key="3">
    <source>
        <dbReference type="EMBL" id="CCD30223.1"/>
    </source>
</evidence>
<dbReference type="eggNOG" id="ENOG502ZCYP">
    <property type="taxonomic scope" value="Bacteria"/>
</dbReference>
<evidence type="ECO:0000313" key="4">
    <source>
        <dbReference type="Proteomes" id="UP000054051"/>
    </source>
</evidence>
<dbReference type="Pfam" id="PF16778">
    <property type="entry name" value="Phage_tail_APC"/>
    <property type="match status" value="1"/>
</dbReference>
<gene>
    <name evidence="3" type="ORF">CAGGBEG34_590004</name>
</gene>
<proteinExistence type="predicted"/>
<keyword evidence="4" id="KW-1185">Reference proteome</keyword>
<dbReference type="InterPro" id="IPR019094">
    <property type="entry name" value="Phage_SP-beta_YorD"/>
</dbReference>
<comment type="caution">
    <text evidence="3">The sequence shown here is derived from an EMBL/GenBank/DDBJ whole genome shotgun (WGS) entry which is preliminary data.</text>
</comment>
<accession>G2JBR8</accession>
<evidence type="ECO:0000259" key="2">
    <source>
        <dbReference type="Pfam" id="PF16778"/>
    </source>
</evidence>
<evidence type="ECO:0000259" key="1">
    <source>
        <dbReference type="Pfam" id="PF09636"/>
    </source>
</evidence>
<dbReference type="EMBL" id="CAFB01000079">
    <property type="protein sequence ID" value="CCD30223.1"/>
    <property type="molecule type" value="Genomic_DNA"/>
</dbReference>
<dbReference type="Pfam" id="PF09636">
    <property type="entry name" value="XkdW"/>
    <property type="match status" value="1"/>
</dbReference>
<reference evidence="3 4" key="1">
    <citation type="submission" date="2011-08" db="EMBL/GenBank/DDBJ databases">
        <title>The genome of the obligate endobacterium of an arbuscular mycorrhizal fungus reveals an interphylum network of nutritional interactions.</title>
        <authorList>
            <person name="Ghignone S."/>
            <person name="Salvioli A."/>
            <person name="Anca I."/>
            <person name="Lumini E."/>
            <person name="Ortu G."/>
            <person name="Petiti L."/>
            <person name="Cruveiller S."/>
            <person name="Bianciotto V."/>
            <person name="Piffanelli P."/>
            <person name="Lanfranco L."/>
            <person name="Bonfante P."/>
        </authorList>
    </citation>
    <scope>NUCLEOTIDE SEQUENCE [LARGE SCALE GENOMIC DNA]</scope>
    <source>
        <strain evidence="3 4">BEG34</strain>
    </source>
</reference>
<dbReference type="Proteomes" id="UP000054051">
    <property type="component" value="Unassembled WGS sequence"/>
</dbReference>
<organism evidence="3 4">
    <name type="scientific">Candidatus Glomeribacter gigasporarum BEG34</name>
    <dbReference type="NCBI Taxonomy" id="1070319"/>
    <lineage>
        <taxon>Bacteria</taxon>
        <taxon>Pseudomonadati</taxon>
        <taxon>Pseudomonadota</taxon>
        <taxon>Betaproteobacteria</taxon>
        <taxon>Burkholderiales</taxon>
        <taxon>Burkholderiaceae</taxon>
        <taxon>Candidatus Glomeribacter</taxon>
    </lineage>
</organism>
<dbReference type="RefSeq" id="WP_006683274.1">
    <property type="nucleotide sequence ID" value="NZ_CAFB01000079.1"/>
</dbReference>
<sequence>MMTHDQMAFAVSKLYPDLACWKDYWVAHPVESGSDKQIGEAEIVEWRADAPKPDLKTLKKTFNTHADEFNAQQVKAIRRAKLIGSDWTQLMDVPEQTRTQWAVYRQLLRDLPQQKDFPSQIVWPKPPTY</sequence>
<feature type="domain" description="Phage tail assembly chaperone-like" evidence="2">
    <location>
        <begin position="71"/>
        <end position="127"/>
    </location>
</feature>
<dbReference type="STRING" id="1070319.CAGGBEG34_590004"/>
<protein>
    <submittedName>
        <fullName evidence="3">Uncharacterized protein</fullName>
    </submittedName>
</protein>
<dbReference type="OrthoDB" id="5465054at2"/>